<dbReference type="EMBL" id="LR797436">
    <property type="protein sequence ID" value="CAB4216094.1"/>
    <property type="molecule type" value="Genomic_DNA"/>
</dbReference>
<gene>
    <name evidence="3" type="ORF">UFOVP1023_29</name>
    <name evidence="4" type="ORF">UFOVP1383_48</name>
    <name evidence="5" type="ORF">UFOVP1477_59</name>
    <name evidence="1" type="ORF">UFOVP848_52</name>
    <name evidence="2" type="ORF">UFOVP945_13</name>
</gene>
<evidence type="ECO:0000313" key="4">
    <source>
        <dbReference type="EMBL" id="CAB4204287.1"/>
    </source>
</evidence>
<protein>
    <submittedName>
        <fullName evidence="3">Uncharacterized protein</fullName>
    </submittedName>
</protein>
<evidence type="ECO:0000313" key="5">
    <source>
        <dbReference type="EMBL" id="CAB4216094.1"/>
    </source>
</evidence>
<dbReference type="EMBL" id="LR796982">
    <property type="protein sequence ID" value="CAB4179641.1"/>
    <property type="molecule type" value="Genomic_DNA"/>
</dbReference>
<sequence length="179" mass="19878">MPTNPDPKHRHEIEVLRALAYLFSHPEIDSHVKLEWNPVGHPNGIGSYHFTVDAEVIGDVMIRYAGSAVRPMKPLPLVVEEDPSLEPPPMRSATGLDRRHWIGVLRAVALLVSRNRGETNVNLGADLDEPGKKFALVLTGQKEELIATMKELERHPIPIRGGNPDAALQARFREMGATH</sequence>
<organism evidence="3">
    <name type="scientific">uncultured Caudovirales phage</name>
    <dbReference type="NCBI Taxonomy" id="2100421"/>
    <lineage>
        <taxon>Viruses</taxon>
        <taxon>Duplodnaviria</taxon>
        <taxon>Heunggongvirae</taxon>
        <taxon>Uroviricota</taxon>
        <taxon>Caudoviricetes</taxon>
        <taxon>Peduoviridae</taxon>
        <taxon>Maltschvirus</taxon>
        <taxon>Maltschvirus maltsch</taxon>
    </lineage>
</organism>
<accession>A0A6J5QDW6</accession>
<dbReference type="EMBL" id="LR797339">
    <property type="protein sequence ID" value="CAB4204287.1"/>
    <property type="molecule type" value="Genomic_DNA"/>
</dbReference>
<dbReference type="EMBL" id="LR796892">
    <property type="protein sequence ID" value="CAB4173057.1"/>
    <property type="molecule type" value="Genomic_DNA"/>
</dbReference>
<evidence type="ECO:0000313" key="1">
    <source>
        <dbReference type="EMBL" id="CAB4166894.1"/>
    </source>
</evidence>
<evidence type="ECO:0000313" key="2">
    <source>
        <dbReference type="EMBL" id="CAB4173057.1"/>
    </source>
</evidence>
<dbReference type="EMBL" id="LR796797">
    <property type="protein sequence ID" value="CAB4166894.1"/>
    <property type="molecule type" value="Genomic_DNA"/>
</dbReference>
<proteinExistence type="predicted"/>
<reference evidence="3" key="1">
    <citation type="submission" date="2020-05" db="EMBL/GenBank/DDBJ databases">
        <authorList>
            <person name="Chiriac C."/>
            <person name="Salcher M."/>
            <person name="Ghai R."/>
            <person name="Kavagutti S V."/>
        </authorList>
    </citation>
    <scope>NUCLEOTIDE SEQUENCE</scope>
</reference>
<name>A0A6J5QDW6_9CAUD</name>
<evidence type="ECO:0000313" key="3">
    <source>
        <dbReference type="EMBL" id="CAB4179641.1"/>
    </source>
</evidence>